<dbReference type="AlphaFoldDB" id="A0A4Z2FYV0"/>
<evidence type="ECO:0000256" key="1">
    <source>
        <dbReference type="SAM" id="MobiDB-lite"/>
    </source>
</evidence>
<protein>
    <submittedName>
        <fullName evidence="3">Transmembrane protein 60</fullName>
    </submittedName>
</protein>
<dbReference type="Proteomes" id="UP000314294">
    <property type="component" value="Unassembled WGS sequence"/>
</dbReference>
<dbReference type="EMBL" id="SRLO01000810">
    <property type="protein sequence ID" value="TNN46080.1"/>
    <property type="molecule type" value="Genomic_DNA"/>
</dbReference>
<evidence type="ECO:0000256" key="2">
    <source>
        <dbReference type="SAM" id="Phobius"/>
    </source>
</evidence>
<feature type="region of interest" description="Disordered" evidence="1">
    <location>
        <begin position="190"/>
        <end position="227"/>
    </location>
</feature>
<dbReference type="Pfam" id="PF10269">
    <property type="entry name" value="Tmemb_185A"/>
    <property type="match status" value="1"/>
</dbReference>
<organism evidence="3 4">
    <name type="scientific">Liparis tanakae</name>
    <name type="common">Tanaka's snailfish</name>
    <dbReference type="NCBI Taxonomy" id="230148"/>
    <lineage>
        <taxon>Eukaryota</taxon>
        <taxon>Metazoa</taxon>
        <taxon>Chordata</taxon>
        <taxon>Craniata</taxon>
        <taxon>Vertebrata</taxon>
        <taxon>Euteleostomi</taxon>
        <taxon>Actinopterygii</taxon>
        <taxon>Neopterygii</taxon>
        <taxon>Teleostei</taxon>
        <taxon>Neoteleostei</taxon>
        <taxon>Acanthomorphata</taxon>
        <taxon>Eupercaria</taxon>
        <taxon>Perciformes</taxon>
        <taxon>Cottioidei</taxon>
        <taxon>Cottales</taxon>
        <taxon>Liparidae</taxon>
        <taxon>Liparis</taxon>
    </lineage>
</organism>
<gene>
    <name evidence="3" type="primary">Tmem60_1</name>
    <name evidence="3" type="ORF">EYF80_043734</name>
</gene>
<comment type="caution">
    <text evidence="3">The sequence shown here is derived from an EMBL/GenBank/DDBJ whole genome shotgun (WGS) entry which is preliminary data.</text>
</comment>
<dbReference type="PANTHER" id="PTHR13568">
    <property type="entry name" value="FAM11A, B PROTEIN"/>
    <property type="match status" value="1"/>
</dbReference>
<keyword evidence="2" id="KW-1133">Transmembrane helix</keyword>
<evidence type="ECO:0000313" key="3">
    <source>
        <dbReference type="EMBL" id="TNN46080.1"/>
    </source>
</evidence>
<keyword evidence="2 3" id="KW-0812">Transmembrane</keyword>
<feature type="transmembrane region" description="Helical" evidence="2">
    <location>
        <begin position="49"/>
        <end position="71"/>
    </location>
</feature>
<proteinExistence type="predicted"/>
<dbReference type="InterPro" id="IPR019396">
    <property type="entry name" value="TM_Fragile-X-F-assoc"/>
</dbReference>
<reference evidence="3 4" key="1">
    <citation type="submission" date="2019-03" db="EMBL/GenBank/DDBJ databases">
        <title>First draft genome of Liparis tanakae, snailfish: a comprehensive survey of snailfish specific genes.</title>
        <authorList>
            <person name="Kim W."/>
            <person name="Song I."/>
            <person name="Jeong J.-H."/>
            <person name="Kim D."/>
            <person name="Kim S."/>
            <person name="Ryu S."/>
            <person name="Song J.Y."/>
            <person name="Lee S.K."/>
        </authorList>
    </citation>
    <scope>NUCLEOTIDE SEQUENCE [LARGE SCALE GENOMIC DNA]</scope>
    <source>
        <tissue evidence="3">Muscle</tissue>
    </source>
</reference>
<sequence length="253" mass="28512">MEAVKEKGTEREEEGIWEMSLAQRVLLTWVFTLVFLIMLVLKLDGKVQWNWFLIFLPVWVFDGILILMLAIKMAGRCKPGYDPRNGSPDLRLRAWYLTAMLLKLGFCLTLCAKLEKLADVKLTFVCIPLWTVLLGALHPHRRCGLALEALADVIRVGPGAVLEQHLSGLAGPGQRLQQVLHLVGGAATDKNTPGLSKSKVRNDESRAVHRNQREMFPEHERPSYEQTKTKLPITSPLLFRYFDTVGPPSLGFL</sequence>
<accession>A0A4Z2FYV0</accession>
<keyword evidence="2" id="KW-0472">Membrane</keyword>
<dbReference type="OrthoDB" id="10258440at2759"/>
<feature type="transmembrane region" description="Helical" evidence="2">
    <location>
        <begin position="21"/>
        <end position="43"/>
    </location>
</feature>
<name>A0A4Z2FYV0_9TELE</name>
<dbReference type="PANTHER" id="PTHR13568:SF4">
    <property type="entry name" value="TRANSMEMBRANE PROTEIN 60"/>
    <property type="match status" value="1"/>
</dbReference>
<feature type="compositionally biased region" description="Basic and acidic residues" evidence="1">
    <location>
        <begin position="200"/>
        <end position="223"/>
    </location>
</feature>
<keyword evidence="4" id="KW-1185">Reference proteome</keyword>
<evidence type="ECO:0000313" key="4">
    <source>
        <dbReference type="Proteomes" id="UP000314294"/>
    </source>
</evidence>